<dbReference type="KEGG" id="mad:HP15_1659"/>
<proteinExistence type="predicted"/>
<accession>E4PMX4</accession>
<dbReference type="STRING" id="225937.HP15_1659"/>
<evidence type="ECO:0000313" key="2">
    <source>
        <dbReference type="Proteomes" id="UP000007077"/>
    </source>
</evidence>
<reference evidence="2" key="2">
    <citation type="submission" date="2010-02" db="EMBL/GenBank/DDBJ databases">
        <title>Complete genome sequence of Marinobacter adhaerens type strain (HP15).</title>
        <authorList>
            <person name="Gaerdes A.A.M."/>
            <person name="Kaeppel E."/>
            <person name="Shezad A."/>
            <person name="Seebah S."/>
            <person name="Teeling H."/>
            <person name="Yarza P."/>
            <person name="Gloeckner F.O."/>
            <person name="Ullrich M.S."/>
        </authorList>
    </citation>
    <scope>NUCLEOTIDE SEQUENCE [LARGE SCALE GENOMIC DNA]</scope>
    <source>
        <strain evidence="2">DSM 23420 / HP15</strain>
    </source>
</reference>
<name>E4PMX4_MARAH</name>
<gene>
    <name evidence="1" type="ordered locus">HP15_1659</name>
</gene>
<sequence>MSGTTLSNNSRDEARLSTLIRGLVINPTAFDAALDGSNRL</sequence>
<protein>
    <submittedName>
        <fullName evidence="1">Uncharacterized protein</fullName>
    </submittedName>
</protein>
<reference evidence="1 2" key="1">
    <citation type="journal article" date="2010" name="Stand. Genomic Sci.">
        <title>Complete genome sequence of Marinobacter adhaerens type strain (HP15), a diatom-interacting marine microorganism.</title>
        <authorList>
            <person name="Gardes A."/>
            <person name="Kaeppel E."/>
            <person name="Shehzad A."/>
            <person name="Seebah S."/>
            <person name="Teeling H."/>
            <person name="Yarza P."/>
            <person name="Glockner F.O."/>
            <person name="Grossart H.P."/>
            <person name="Ullrich M.S."/>
        </authorList>
    </citation>
    <scope>NUCLEOTIDE SEQUENCE [LARGE SCALE GENOMIC DNA]</scope>
    <source>
        <strain evidence="2">DSM 23420 / HP15</strain>
    </source>
</reference>
<organism evidence="1 2">
    <name type="scientific">Marinobacter adhaerens (strain DSM 23420 / HP15)</name>
    <dbReference type="NCBI Taxonomy" id="225937"/>
    <lineage>
        <taxon>Bacteria</taxon>
        <taxon>Pseudomonadati</taxon>
        <taxon>Pseudomonadota</taxon>
        <taxon>Gammaproteobacteria</taxon>
        <taxon>Pseudomonadales</taxon>
        <taxon>Marinobacteraceae</taxon>
        <taxon>Marinobacter</taxon>
    </lineage>
</organism>
<evidence type="ECO:0000313" key="1">
    <source>
        <dbReference type="EMBL" id="ADP97423.1"/>
    </source>
</evidence>
<dbReference type="AlphaFoldDB" id="E4PMX4"/>
<dbReference type="Proteomes" id="UP000007077">
    <property type="component" value="Chromosome"/>
</dbReference>
<dbReference type="EMBL" id="CP001978">
    <property type="protein sequence ID" value="ADP97423.1"/>
    <property type="molecule type" value="Genomic_DNA"/>
</dbReference>
<dbReference type="HOGENOM" id="CLU_3292120_0_0_6"/>